<dbReference type="AlphaFoldDB" id="A0A820NBA4"/>
<comment type="caution">
    <text evidence="1">The sequence shown here is derived from an EMBL/GenBank/DDBJ whole genome shotgun (WGS) entry which is preliminary data.</text>
</comment>
<evidence type="ECO:0000313" key="1">
    <source>
        <dbReference type="EMBL" id="CAF4385789.1"/>
    </source>
</evidence>
<keyword evidence="2" id="KW-1185">Reference proteome</keyword>
<dbReference type="EMBL" id="CAJOBG010039427">
    <property type="protein sequence ID" value="CAF4385789.1"/>
    <property type="molecule type" value="Genomic_DNA"/>
</dbReference>
<protein>
    <submittedName>
        <fullName evidence="1">Uncharacterized protein</fullName>
    </submittedName>
</protein>
<proteinExistence type="predicted"/>
<feature type="non-terminal residue" evidence="1">
    <location>
        <position position="1"/>
    </location>
</feature>
<gene>
    <name evidence="1" type="ORF">OVN521_LOCUS33988</name>
</gene>
<evidence type="ECO:0000313" key="2">
    <source>
        <dbReference type="Proteomes" id="UP000663866"/>
    </source>
</evidence>
<organism evidence="1 2">
    <name type="scientific">Rotaria magnacalcarata</name>
    <dbReference type="NCBI Taxonomy" id="392030"/>
    <lineage>
        <taxon>Eukaryota</taxon>
        <taxon>Metazoa</taxon>
        <taxon>Spiralia</taxon>
        <taxon>Gnathifera</taxon>
        <taxon>Rotifera</taxon>
        <taxon>Eurotatoria</taxon>
        <taxon>Bdelloidea</taxon>
        <taxon>Philodinida</taxon>
        <taxon>Philodinidae</taxon>
        <taxon>Rotaria</taxon>
    </lineage>
</organism>
<name>A0A820NBA4_9BILA</name>
<accession>A0A820NBA4</accession>
<sequence>DINVTSDCMPTLVNLYLNGSLLTNESAKIPIEPLSF</sequence>
<dbReference type="Proteomes" id="UP000663866">
    <property type="component" value="Unassembled WGS sequence"/>
</dbReference>
<reference evidence="1" key="1">
    <citation type="submission" date="2021-02" db="EMBL/GenBank/DDBJ databases">
        <authorList>
            <person name="Nowell W R."/>
        </authorList>
    </citation>
    <scope>NUCLEOTIDE SEQUENCE</scope>
</reference>